<proteinExistence type="predicted"/>
<dbReference type="InterPro" id="IPR000073">
    <property type="entry name" value="AB_hydrolase_1"/>
</dbReference>
<evidence type="ECO:0000259" key="1">
    <source>
        <dbReference type="Pfam" id="PF12697"/>
    </source>
</evidence>
<evidence type="ECO:0000313" key="2">
    <source>
        <dbReference type="EMBL" id="RKF28968.1"/>
    </source>
</evidence>
<feature type="domain" description="AB hydrolase-1" evidence="1">
    <location>
        <begin position="60"/>
        <end position="283"/>
    </location>
</feature>
<gene>
    <name evidence="2" type="ORF">D7I43_04400</name>
</gene>
<comment type="caution">
    <text evidence="2">The sequence shown here is derived from an EMBL/GenBank/DDBJ whole genome shotgun (WGS) entry which is preliminary data.</text>
</comment>
<keyword evidence="2" id="KW-0378">Hydrolase</keyword>
<name>A0A420F7Q2_9ACTN</name>
<dbReference type="AlphaFoldDB" id="A0A420F7Q2"/>
<dbReference type="SUPFAM" id="SSF53474">
    <property type="entry name" value="alpha/beta-Hydrolases"/>
    <property type="match status" value="1"/>
</dbReference>
<dbReference type="PANTHER" id="PTHR43798:SF33">
    <property type="entry name" value="HYDROLASE, PUTATIVE (AFU_ORTHOLOGUE AFUA_2G14860)-RELATED"/>
    <property type="match status" value="1"/>
</dbReference>
<dbReference type="InterPro" id="IPR029058">
    <property type="entry name" value="AB_hydrolase_fold"/>
</dbReference>
<dbReference type="Gene3D" id="3.40.50.1820">
    <property type="entry name" value="alpha/beta hydrolase"/>
    <property type="match status" value="1"/>
</dbReference>
<reference evidence="2 3" key="1">
    <citation type="journal article" date="2018" name="Int. J. Syst. Evol. Microbiol.">
        <title>Micromonospora globbae sp. nov., an endophytic actinomycete isolated from roots of Globba winitii C. H. Wright.</title>
        <authorList>
            <person name="Kuncharoen N."/>
            <person name="Pittayakhajonwut P."/>
            <person name="Tanasupawat S."/>
        </authorList>
    </citation>
    <scope>NUCLEOTIDE SEQUENCE [LARGE SCALE GENOMIC DNA]</scope>
    <source>
        <strain evidence="2 3">WPS1-2</strain>
    </source>
</reference>
<dbReference type="EMBL" id="RAQQ01000002">
    <property type="protein sequence ID" value="RKF28968.1"/>
    <property type="molecule type" value="Genomic_DNA"/>
</dbReference>
<dbReference type="Proteomes" id="UP000285744">
    <property type="component" value="Unassembled WGS sequence"/>
</dbReference>
<dbReference type="Pfam" id="PF12697">
    <property type="entry name" value="Abhydrolase_6"/>
    <property type="match status" value="1"/>
</dbReference>
<dbReference type="OrthoDB" id="5513277at2"/>
<evidence type="ECO:0000313" key="3">
    <source>
        <dbReference type="Proteomes" id="UP000285744"/>
    </source>
</evidence>
<sequence length="297" mass="31905">MKAPDRISDFTSDRTRTRFHTAYQRALPRLWPTAPRPRTVTTRYGEVVAYRFGAAHGTPVVLLPGAGGNALGWARYIPRLAAAHPVVALDLVGEPGAARQTAPIGTDRDAAACLAEALTALDAERAHLVGLSYGGWLALRHELHFPGRAASLTLLDPAGFGAVTGRFLLWVTAGGLASLTPRPVRRRLAGLLANATLREDALMGLIRASLAFRRRLPVAVPLTDDELASIATPTLLILGERSQMYDAASVAERVRRVMPAARVEIVPRAGHDLPVHSPELVADRIDAFLRGASGPRR</sequence>
<dbReference type="GO" id="GO:0016787">
    <property type="term" value="F:hydrolase activity"/>
    <property type="evidence" value="ECO:0007669"/>
    <property type="project" value="UniProtKB-KW"/>
</dbReference>
<dbReference type="RefSeq" id="WP_120327053.1">
    <property type="nucleotide sequence ID" value="NZ_CP109307.1"/>
</dbReference>
<protein>
    <submittedName>
        <fullName evidence="2">Alpha/beta fold hydrolase</fullName>
    </submittedName>
</protein>
<dbReference type="PANTHER" id="PTHR43798">
    <property type="entry name" value="MONOACYLGLYCEROL LIPASE"/>
    <property type="match status" value="1"/>
</dbReference>
<dbReference type="GO" id="GO:0016020">
    <property type="term" value="C:membrane"/>
    <property type="evidence" value="ECO:0007669"/>
    <property type="project" value="TreeGrafter"/>
</dbReference>
<organism evidence="2 3">
    <name type="scientific">Micromonospora globbae</name>
    <dbReference type="NCBI Taxonomy" id="1894969"/>
    <lineage>
        <taxon>Bacteria</taxon>
        <taxon>Bacillati</taxon>
        <taxon>Actinomycetota</taxon>
        <taxon>Actinomycetes</taxon>
        <taxon>Micromonosporales</taxon>
        <taxon>Micromonosporaceae</taxon>
        <taxon>Micromonospora</taxon>
    </lineage>
</organism>
<accession>A0A420F7Q2</accession>
<dbReference type="InterPro" id="IPR050266">
    <property type="entry name" value="AB_hydrolase_sf"/>
</dbReference>